<keyword evidence="2 4" id="KW-0489">Methyltransferase</keyword>
<evidence type="ECO:0000313" key="5">
    <source>
        <dbReference type="EMBL" id="SCC28081.1"/>
    </source>
</evidence>
<protein>
    <recommendedName>
        <fullName evidence="4">S-adenosyl-L-methionine-dependent methyltransferase</fullName>
        <ecNumber evidence="4">2.1.1.-</ecNumber>
    </recommendedName>
</protein>
<dbReference type="AlphaFoldDB" id="A0A1C4D9P1"/>
<evidence type="ECO:0000256" key="4">
    <source>
        <dbReference type="RuleBase" id="RU362030"/>
    </source>
</evidence>
<dbReference type="GO" id="GO:0032259">
    <property type="term" value="P:methylation"/>
    <property type="evidence" value="ECO:0007669"/>
    <property type="project" value="UniProtKB-KW"/>
</dbReference>
<dbReference type="InterPro" id="IPR007213">
    <property type="entry name" value="Ppm1/Ppm2/Tcmp"/>
</dbReference>
<evidence type="ECO:0000256" key="3">
    <source>
        <dbReference type="ARBA" id="ARBA00022679"/>
    </source>
</evidence>
<sequence>MPLVKTSRTAAYMALFRAIESAQHPGHRLFNDPFSIYFLHGWLKLAARIARLPLLRQLLIAYIERYWTGAFTAGIARTRFIDDTIAQAAQSDINQVILLGAGYDCRAHRLLLPNVQFVEVDHPCTQQLKKKQIGRFYEKEGNLPIKPVDYVAVDFNDAQLGAIAPAMLQRAYYKTLFVVEELTNYITEAAVNDVLRYIKGFPAGTRVVFTYMDKRVIDNTGAFSGTSKLFRTLARNREQWTFGILPDKLEAYLTARHFKLLYDGGAADYRYAYFGKQKAAAMKGFEYQRIAVAELLPGQ</sequence>
<dbReference type="STRING" id="1335309.GA0116948_105152"/>
<dbReference type="NCBIfam" id="TIGR00027">
    <property type="entry name" value="mthyl_TIGR00027"/>
    <property type="match status" value="1"/>
</dbReference>
<dbReference type="EMBL" id="FMAR01000005">
    <property type="protein sequence ID" value="SCC28081.1"/>
    <property type="molecule type" value="Genomic_DNA"/>
</dbReference>
<keyword evidence="6" id="KW-1185">Reference proteome</keyword>
<dbReference type="Gene3D" id="3.40.50.150">
    <property type="entry name" value="Vaccinia Virus protein VP39"/>
    <property type="match status" value="1"/>
</dbReference>
<dbReference type="SUPFAM" id="SSF53335">
    <property type="entry name" value="S-adenosyl-L-methionine-dependent methyltransferases"/>
    <property type="match status" value="1"/>
</dbReference>
<comment type="function">
    <text evidence="4">Exhibits S-adenosyl-L-methionine-dependent methyltransferase activity.</text>
</comment>
<gene>
    <name evidence="5" type="ORF">GA0116948_105152</name>
</gene>
<comment type="similarity">
    <text evidence="1 4">Belongs to the UPF0677 family.</text>
</comment>
<evidence type="ECO:0000256" key="1">
    <source>
        <dbReference type="ARBA" id="ARBA00008138"/>
    </source>
</evidence>
<keyword evidence="3 5" id="KW-0808">Transferase</keyword>
<dbReference type="InterPro" id="IPR029063">
    <property type="entry name" value="SAM-dependent_MTases_sf"/>
</dbReference>
<accession>A0A1C4D9P1</accession>
<reference evidence="5 6" key="1">
    <citation type="submission" date="2016-08" db="EMBL/GenBank/DDBJ databases">
        <authorList>
            <person name="Seilhamer J.J."/>
        </authorList>
    </citation>
    <scope>NUCLEOTIDE SEQUENCE [LARGE SCALE GENOMIC DNA]</scope>
    <source>
        <strain evidence="5 6">A37T2</strain>
    </source>
</reference>
<evidence type="ECO:0000256" key="2">
    <source>
        <dbReference type="ARBA" id="ARBA00022603"/>
    </source>
</evidence>
<name>A0A1C4D9P1_9BACT</name>
<dbReference type="GO" id="GO:0008168">
    <property type="term" value="F:methyltransferase activity"/>
    <property type="evidence" value="ECO:0007669"/>
    <property type="project" value="UniProtKB-UniRule"/>
</dbReference>
<organism evidence="5 6">
    <name type="scientific">Chitinophaga costaii</name>
    <dbReference type="NCBI Taxonomy" id="1335309"/>
    <lineage>
        <taxon>Bacteria</taxon>
        <taxon>Pseudomonadati</taxon>
        <taxon>Bacteroidota</taxon>
        <taxon>Chitinophagia</taxon>
        <taxon>Chitinophagales</taxon>
        <taxon>Chitinophagaceae</taxon>
        <taxon>Chitinophaga</taxon>
    </lineage>
</organism>
<dbReference type="InterPro" id="IPR011610">
    <property type="entry name" value="SAM_mthyl_Trfase_ML2640-like"/>
</dbReference>
<dbReference type="PANTHER" id="PTHR43619">
    <property type="entry name" value="S-ADENOSYL-L-METHIONINE-DEPENDENT METHYLTRANSFERASE YKTD-RELATED"/>
    <property type="match status" value="1"/>
</dbReference>
<keyword evidence="4" id="KW-0949">S-adenosyl-L-methionine</keyword>
<evidence type="ECO:0000313" key="6">
    <source>
        <dbReference type="Proteomes" id="UP000242818"/>
    </source>
</evidence>
<dbReference type="Proteomes" id="UP000242818">
    <property type="component" value="Unassembled WGS sequence"/>
</dbReference>
<dbReference type="Pfam" id="PF04072">
    <property type="entry name" value="LCM"/>
    <property type="match status" value="1"/>
</dbReference>
<dbReference type="OrthoDB" id="9806164at2"/>
<dbReference type="PANTHER" id="PTHR43619:SF2">
    <property type="entry name" value="S-ADENOSYL-L-METHIONINE-DEPENDENT METHYLTRANSFERASES SUPERFAMILY PROTEIN"/>
    <property type="match status" value="1"/>
</dbReference>
<dbReference type="EC" id="2.1.1.-" evidence="4"/>
<proteinExistence type="inferred from homology"/>